<reference evidence="3" key="1">
    <citation type="submission" date="2018-05" db="EMBL/GenBank/DDBJ databases">
        <title>Draft genome of Mucuna pruriens seed.</title>
        <authorList>
            <person name="Nnadi N.E."/>
            <person name="Vos R."/>
            <person name="Hasami M.H."/>
            <person name="Devisetty U.K."/>
            <person name="Aguiy J.C."/>
        </authorList>
    </citation>
    <scope>NUCLEOTIDE SEQUENCE [LARGE SCALE GENOMIC DNA]</scope>
    <source>
        <strain evidence="3">JCA_2017</strain>
    </source>
</reference>
<feature type="region of interest" description="Disordered" evidence="2">
    <location>
        <begin position="90"/>
        <end position="124"/>
    </location>
</feature>
<accession>A0A371GDQ8</accession>
<proteinExistence type="predicted"/>
<feature type="coiled-coil region" evidence="1">
    <location>
        <begin position="8"/>
        <end position="49"/>
    </location>
</feature>
<feature type="compositionally biased region" description="Polar residues" evidence="2">
    <location>
        <begin position="99"/>
        <end position="114"/>
    </location>
</feature>
<keyword evidence="4" id="KW-1185">Reference proteome</keyword>
<evidence type="ECO:0000256" key="1">
    <source>
        <dbReference type="SAM" id="Coils"/>
    </source>
</evidence>
<evidence type="ECO:0000313" key="3">
    <source>
        <dbReference type="EMBL" id="RDX88718.1"/>
    </source>
</evidence>
<comment type="caution">
    <text evidence="3">The sequence shown here is derived from an EMBL/GenBank/DDBJ whole genome shotgun (WGS) entry which is preliminary data.</text>
</comment>
<dbReference type="AlphaFoldDB" id="A0A371GDQ8"/>
<organism evidence="3 4">
    <name type="scientific">Mucuna pruriens</name>
    <name type="common">Velvet bean</name>
    <name type="synonym">Dolichos pruriens</name>
    <dbReference type="NCBI Taxonomy" id="157652"/>
    <lineage>
        <taxon>Eukaryota</taxon>
        <taxon>Viridiplantae</taxon>
        <taxon>Streptophyta</taxon>
        <taxon>Embryophyta</taxon>
        <taxon>Tracheophyta</taxon>
        <taxon>Spermatophyta</taxon>
        <taxon>Magnoliopsida</taxon>
        <taxon>eudicotyledons</taxon>
        <taxon>Gunneridae</taxon>
        <taxon>Pentapetalae</taxon>
        <taxon>rosids</taxon>
        <taxon>fabids</taxon>
        <taxon>Fabales</taxon>
        <taxon>Fabaceae</taxon>
        <taxon>Papilionoideae</taxon>
        <taxon>50 kb inversion clade</taxon>
        <taxon>NPAAA clade</taxon>
        <taxon>indigoferoid/millettioid clade</taxon>
        <taxon>Phaseoleae</taxon>
        <taxon>Mucuna</taxon>
    </lineage>
</organism>
<keyword evidence="1" id="KW-0175">Coiled coil</keyword>
<sequence>MCLRRAERDQALIEKQELKEAIRDYKVKEVELHDQLHFLQQRLHLLEEEVLRDLAKLHLPTAEDEALFWKDRYIKLAWLANQAMADIPLETPAKKDETGYTTISLQNSGQNKTNGDGHGEPQAT</sequence>
<feature type="compositionally biased region" description="Basic and acidic residues" evidence="2">
    <location>
        <begin position="115"/>
        <end position="124"/>
    </location>
</feature>
<dbReference type="Proteomes" id="UP000257109">
    <property type="component" value="Unassembled WGS sequence"/>
</dbReference>
<name>A0A371GDQ8_MUCPR</name>
<dbReference type="EMBL" id="QJKJ01005864">
    <property type="protein sequence ID" value="RDX88718.1"/>
    <property type="molecule type" value="Genomic_DNA"/>
</dbReference>
<feature type="non-terminal residue" evidence="3">
    <location>
        <position position="1"/>
    </location>
</feature>
<protein>
    <submittedName>
        <fullName evidence="3">Uncharacterized protein</fullName>
    </submittedName>
</protein>
<evidence type="ECO:0000313" key="4">
    <source>
        <dbReference type="Proteomes" id="UP000257109"/>
    </source>
</evidence>
<gene>
    <name evidence="3" type="ORF">CR513_29648</name>
</gene>
<evidence type="ECO:0000256" key="2">
    <source>
        <dbReference type="SAM" id="MobiDB-lite"/>
    </source>
</evidence>